<evidence type="ECO:0000313" key="10">
    <source>
        <dbReference type="Proteomes" id="UP000061546"/>
    </source>
</evidence>
<proteinExistence type="predicted"/>
<dbReference type="InterPro" id="IPR017541">
    <property type="entry name" value="Exosort-XrtG"/>
</dbReference>
<name>A0A0K2LEZ5_9LACO</name>
<evidence type="ECO:0000256" key="7">
    <source>
        <dbReference type="ARBA" id="ARBA00023136"/>
    </source>
</evidence>
<comment type="subcellular location">
    <subcellularLocation>
        <location evidence="1">Cell membrane</location>
        <topology evidence="1">Multi-pass membrane protein</topology>
    </subcellularLocation>
</comment>
<protein>
    <submittedName>
        <fullName evidence="9">Exosortase</fullName>
    </submittedName>
</protein>
<accession>A0A0K2LEZ5</accession>
<gene>
    <name evidence="9" type="ORF">JP39_11160</name>
</gene>
<keyword evidence="10" id="KW-1185">Reference proteome</keyword>
<sequence>MNSILLFGIIIWIYMLSVLKRAKLTAFSFIIGSVGFFFILMAMSTPYWIWFFTHAVINGVAWLGDLTRMSQTYPKYGLVYIVNNLSPVTMQIDYECSGIIETMAYISLLAFYPTYSRKEKVFYLLLGMLWIYLSNVLRLLLVIIMVHFGGAGLFYIAHSILGRIVFYLLVITLYYNVFTYSRLSQGIYKIFKERIKRA</sequence>
<dbReference type="NCBIfam" id="TIGR03110">
    <property type="entry name" value="exosort_Gpos"/>
    <property type="match status" value="1"/>
</dbReference>
<evidence type="ECO:0000256" key="3">
    <source>
        <dbReference type="ARBA" id="ARBA00022670"/>
    </source>
</evidence>
<keyword evidence="2" id="KW-1003">Cell membrane</keyword>
<dbReference type="AlphaFoldDB" id="A0A0K2LEZ5"/>
<organism evidence="9 10">
    <name type="scientific">Companilactobacillus heilongjiangensis</name>
    <dbReference type="NCBI Taxonomy" id="1074467"/>
    <lineage>
        <taxon>Bacteria</taxon>
        <taxon>Bacillati</taxon>
        <taxon>Bacillota</taxon>
        <taxon>Bacilli</taxon>
        <taxon>Lactobacillales</taxon>
        <taxon>Lactobacillaceae</taxon>
        <taxon>Companilactobacillus</taxon>
    </lineage>
</organism>
<dbReference type="Proteomes" id="UP000061546">
    <property type="component" value="Chromosome"/>
</dbReference>
<keyword evidence="3" id="KW-0645">Protease</keyword>
<keyword evidence="7 8" id="KW-0472">Membrane</keyword>
<feature type="transmembrane region" description="Helical" evidence="8">
    <location>
        <begin position="121"/>
        <end position="146"/>
    </location>
</feature>
<feature type="transmembrane region" description="Helical" evidence="8">
    <location>
        <begin position="24"/>
        <end position="41"/>
    </location>
</feature>
<dbReference type="InterPro" id="IPR026392">
    <property type="entry name" value="Exo/Archaeosortase_dom"/>
</dbReference>
<dbReference type="NCBIfam" id="TIGR04178">
    <property type="entry name" value="exo_archaeo"/>
    <property type="match status" value="1"/>
</dbReference>
<keyword evidence="4 8" id="KW-0812">Transmembrane</keyword>
<feature type="transmembrane region" description="Helical" evidence="8">
    <location>
        <begin position="152"/>
        <end position="175"/>
    </location>
</feature>
<dbReference type="STRING" id="1074467.JP39_11160"/>
<evidence type="ECO:0000313" key="9">
    <source>
        <dbReference type="EMBL" id="ALB29867.1"/>
    </source>
</evidence>
<dbReference type="RefSeq" id="WP_041500116.1">
    <property type="nucleotide sequence ID" value="NZ_BJDV01000003.1"/>
</dbReference>
<dbReference type="GO" id="GO:0008233">
    <property type="term" value="F:peptidase activity"/>
    <property type="evidence" value="ECO:0007669"/>
    <property type="project" value="UniProtKB-KW"/>
</dbReference>
<evidence type="ECO:0000256" key="2">
    <source>
        <dbReference type="ARBA" id="ARBA00022475"/>
    </source>
</evidence>
<evidence type="ECO:0000256" key="5">
    <source>
        <dbReference type="ARBA" id="ARBA00022801"/>
    </source>
</evidence>
<evidence type="ECO:0000256" key="1">
    <source>
        <dbReference type="ARBA" id="ARBA00004651"/>
    </source>
</evidence>
<evidence type="ECO:0000256" key="4">
    <source>
        <dbReference type="ARBA" id="ARBA00022692"/>
    </source>
</evidence>
<keyword evidence="5" id="KW-0378">Hydrolase</keyword>
<dbReference type="GO" id="GO:0005886">
    <property type="term" value="C:plasma membrane"/>
    <property type="evidence" value="ECO:0007669"/>
    <property type="project" value="UniProtKB-SubCell"/>
</dbReference>
<keyword evidence="6 8" id="KW-1133">Transmembrane helix</keyword>
<evidence type="ECO:0000256" key="8">
    <source>
        <dbReference type="SAM" id="Phobius"/>
    </source>
</evidence>
<dbReference type="InterPro" id="IPR019127">
    <property type="entry name" value="Exosortase"/>
</dbReference>
<evidence type="ECO:0000256" key="6">
    <source>
        <dbReference type="ARBA" id="ARBA00022989"/>
    </source>
</evidence>
<reference evidence="9 10" key="1">
    <citation type="submission" date="2015-08" db="EMBL/GenBank/DDBJ databases">
        <title>Genomic sequence of Lactobacillus heilongjiangensis DSM 28069, isolated from Chinese traditional pickle.</title>
        <authorList>
            <person name="Jiang X."/>
            <person name="Zheng B."/>
            <person name="Cheng H."/>
        </authorList>
    </citation>
    <scope>NUCLEOTIDE SEQUENCE [LARGE SCALE GENOMIC DNA]</scope>
    <source>
        <strain evidence="9 10">DSM 28069</strain>
    </source>
</reference>
<dbReference type="EMBL" id="CP012559">
    <property type="protein sequence ID" value="ALB29867.1"/>
    <property type="molecule type" value="Genomic_DNA"/>
</dbReference>
<dbReference type="KEGG" id="lhi:JP39_11160"/>
<dbReference type="OrthoDB" id="1915311at2"/>
<dbReference type="Pfam" id="PF09721">
    <property type="entry name" value="Exosortase_EpsH"/>
    <property type="match status" value="1"/>
</dbReference>
<dbReference type="GO" id="GO:0006508">
    <property type="term" value="P:proteolysis"/>
    <property type="evidence" value="ECO:0007669"/>
    <property type="project" value="UniProtKB-KW"/>
</dbReference>